<dbReference type="EnsemblPlants" id="Bo9g028690.1">
    <property type="protein sequence ID" value="Bo9g028690.1"/>
    <property type="gene ID" value="Bo9g028690"/>
</dbReference>
<reference evidence="2 3" key="1">
    <citation type="journal article" date="2014" name="Genome Biol.">
        <title>Transcriptome and methylome profiling reveals relics of genome dominance in the mesopolyploid Brassica oleracea.</title>
        <authorList>
            <person name="Parkin I.A."/>
            <person name="Koh C."/>
            <person name="Tang H."/>
            <person name="Robinson S.J."/>
            <person name="Kagale S."/>
            <person name="Clarke W.E."/>
            <person name="Town C.D."/>
            <person name="Nixon J."/>
            <person name="Krishnakumar V."/>
            <person name="Bidwell S.L."/>
            <person name="Denoeud F."/>
            <person name="Belcram H."/>
            <person name="Links M.G."/>
            <person name="Just J."/>
            <person name="Clarke C."/>
            <person name="Bender T."/>
            <person name="Huebert T."/>
            <person name="Mason A.S."/>
            <person name="Pires J.C."/>
            <person name="Barker G."/>
            <person name="Moore J."/>
            <person name="Walley P.G."/>
            <person name="Manoli S."/>
            <person name="Batley J."/>
            <person name="Edwards D."/>
            <person name="Nelson M.N."/>
            <person name="Wang X."/>
            <person name="Paterson A.H."/>
            <person name="King G."/>
            <person name="Bancroft I."/>
            <person name="Chalhoub B."/>
            <person name="Sharpe A.G."/>
        </authorList>
    </citation>
    <scope>NUCLEOTIDE SEQUENCE</scope>
    <source>
        <strain evidence="2 3">cv. TO1000</strain>
    </source>
</reference>
<feature type="region of interest" description="Disordered" evidence="1">
    <location>
        <begin position="45"/>
        <end position="65"/>
    </location>
</feature>
<proteinExistence type="predicted"/>
<accession>A0A0D3E3S3</accession>
<evidence type="ECO:0000313" key="2">
    <source>
        <dbReference type="EnsemblPlants" id="Bo9g028690.1"/>
    </source>
</evidence>
<organism evidence="2 3">
    <name type="scientific">Brassica oleracea var. oleracea</name>
    <dbReference type="NCBI Taxonomy" id="109376"/>
    <lineage>
        <taxon>Eukaryota</taxon>
        <taxon>Viridiplantae</taxon>
        <taxon>Streptophyta</taxon>
        <taxon>Embryophyta</taxon>
        <taxon>Tracheophyta</taxon>
        <taxon>Spermatophyta</taxon>
        <taxon>Magnoliopsida</taxon>
        <taxon>eudicotyledons</taxon>
        <taxon>Gunneridae</taxon>
        <taxon>Pentapetalae</taxon>
        <taxon>rosids</taxon>
        <taxon>malvids</taxon>
        <taxon>Brassicales</taxon>
        <taxon>Brassicaceae</taxon>
        <taxon>Brassiceae</taxon>
        <taxon>Brassica</taxon>
    </lineage>
</organism>
<name>A0A0D3E3S3_BRAOL</name>
<protein>
    <submittedName>
        <fullName evidence="2">Uncharacterized protein</fullName>
    </submittedName>
</protein>
<keyword evidence="3" id="KW-1185">Reference proteome</keyword>
<dbReference type="HOGENOM" id="CLU_2661726_0_0_1"/>
<evidence type="ECO:0000313" key="3">
    <source>
        <dbReference type="Proteomes" id="UP000032141"/>
    </source>
</evidence>
<dbReference type="AlphaFoldDB" id="A0A0D3E3S3"/>
<dbReference type="Proteomes" id="UP000032141">
    <property type="component" value="Chromosome C9"/>
</dbReference>
<dbReference type="Gramene" id="Bo9g028690.1">
    <property type="protein sequence ID" value="Bo9g028690.1"/>
    <property type="gene ID" value="Bo9g028690"/>
</dbReference>
<feature type="compositionally biased region" description="Gly residues" evidence="1">
    <location>
        <begin position="45"/>
        <end position="64"/>
    </location>
</feature>
<reference evidence="2" key="2">
    <citation type="submission" date="2015-03" db="UniProtKB">
        <authorList>
            <consortium name="EnsemblPlants"/>
        </authorList>
    </citation>
    <scope>IDENTIFICATION</scope>
</reference>
<sequence length="76" mass="7755">MVRKILKQWIHQNLSNKKKPDGGGGIRSLTAEKAWRAYQASGGVKADGGVGGEAGGEAGGGADGGAVEALIPYNIY</sequence>
<evidence type="ECO:0000256" key="1">
    <source>
        <dbReference type="SAM" id="MobiDB-lite"/>
    </source>
</evidence>